<keyword evidence="2" id="KW-1185">Reference proteome</keyword>
<evidence type="ECO:0000313" key="1">
    <source>
        <dbReference type="EMBL" id="KAI8550419.1"/>
    </source>
</evidence>
<protein>
    <submittedName>
        <fullName evidence="1">Uncharacterized protein</fullName>
    </submittedName>
</protein>
<sequence>MGMNRKSKAFLHGVRTMSSMTIENWELKLELFRRLGFSEEGIALAFKKSPQAFASRRGKLRRSHWFSLVMGDSISRLLLATHRFFISALEAGSSCGYELWIFLKARICL</sequence>
<proteinExistence type="predicted"/>
<accession>A0ACC0NC96</accession>
<dbReference type="EMBL" id="CM046393">
    <property type="protein sequence ID" value="KAI8550419.1"/>
    <property type="molecule type" value="Genomic_DNA"/>
</dbReference>
<name>A0ACC0NC96_RHOML</name>
<evidence type="ECO:0000313" key="2">
    <source>
        <dbReference type="Proteomes" id="UP001062846"/>
    </source>
</evidence>
<organism evidence="1 2">
    <name type="scientific">Rhododendron molle</name>
    <name type="common">Chinese azalea</name>
    <name type="synonym">Azalea mollis</name>
    <dbReference type="NCBI Taxonomy" id="49168"/>
    <lineage>
        <taxon>Eukaryota</taxon>
        <taxon>Viridiplantae</taxon>
        <taxon>Streptophyta</taxon>
        <taxon>Embryophyta</taxon>
        <taxon>Tracheophyta</taxon>
        <taxon>Spermatophyta</taxon>
        <taxon>Magnoliopsida</taxon>
        <taxon>eudicotyledons</taxon>
        <taxon>Gunneridae</taxon>
        <taxon>Pentapetalae</taxon>
        <taxon>asterids</taxon>
        <taxon>Ericales</taxon>
        <taxon>Ericaceae</taxon>
        <taxon>Ericoideae</taxon>
        <taxon>Rhodoreae</taxon>
        <taxon>Rhododendron</taxon>
    </lineage>
</organism>
<reference evidence="1" key="1">
    <citation type="submission" date="2022-02" db="EMBL/GenBank/DDBJ databases">
        <title>Plant Genome Project.</title>
        <authorList>
            <person name="Zhang R.-G."/>
        </authorList>
    </citation>
    <scope>NUCLEOTIDE SEQUENCE</scope>
    <source>
        <strain evidence="1">AT1</strain>
    </source>
</reference>
<dbReference type="Proteomes" id="UP001062846">
    <property type="component" value="Chromosome 6"/>
</dbReference>
<comment type="caution">
    <text evidence="1">The sequence shown here is derived from an EMBL/GenBank/DDBJ whole genome shotgun (WGS) entry which is preliminary data.</text>
</comment>
<gene>
    <name evidence="1" type="ORF">RHMOL_Rhmol06G0105000</name>
</gene>